<dbReference type="EMBL" id="CAUOFW020004775">
    <property type="protein sequence ID" value="CAK9167219.1"/>
    <property type="molecule type" value="Genomic_DNA"/>
</dbReference>
<proteinExistence type="predicted"/>
<gene>
    <name evidence="1" type="ORF">ILEXP_LOCUS36479</name>
</gene>
<dbReference type="AlphaFoldDB" id="A0ABC8TJP1"/>
<comment type="caution">
    <text evidence="1">The sequence shown here is derived from an EMBL/GenBank/DDBJ whole genome shotgun (WGS) entry which is preliminary data.</text>
</comment>
<evidence type="ECO:0000313" key="2">
    <source>
        <dbReference type="Proteomes" id="UP001642360"/>
    </source>
</evidence>
<keyword evidence="2" id="KW-1185">Reference proteome</keyword>
<name>A0ABC8TJP1_9AQUA</name>
<reference evidence="1 2" key="1">
    <citation type="submission" date="2024-02" db="EMBL/GenBank/DDBJ databases">
        <authorList>
            <person name="Vignale AGUSTIN F."/>
            <person name="Sosa J E."/>
            <person name="Modenutti C."/>
        </authorList>
    </citation>
    <scope>NUCLEOTIDE SEQUENCE [LARGE SCALE GENOMIC DNA]</scope>
</reference>
<accession>A0ABC8TJP1</accession>
<protein>
    <submittedName>
        <fullName evidence="1">Uncharacterized protein</fullName>
    </submittedName>
</protein>
<sequence length="58" mass="6104">MRSVTPQEAATAAAQAVAEAEVEKAARVAEAVEMTQAFADSAMKAPKKRATPRMITTI</sequence>
<feature type="non-terminal residue" evidence="1">
    <location>
        <position position="58"/>
    </location>
</feature>
<dbReference type="Proteomes" id="UP001642360">
    <property type="component" value="Unassembled WGS sequence"/>
</dbReference>
<organism evidence="1 2">
    <name type="scientific">Ilex paraguariensis</name>
    <name type="common">yerba mate</name>
    <dbReference type="NCBI Taxonomy" id="185542"/>
    <lineage>
        <taxon>Eukaryota</taxon>
        <taxon>Viridiplantae</taxon>
        <taxon>Streptophyta</taxon>
        <taxon>Embryophyta</taxon>
        <taxon>Tracheophyta</taxon>
        <taxon>Spermatophyta</taxon>
        <taxon>Magnoliopsida</taxon>
        <taxon>eudicotyledons</taxon>
        <taxon>Gunneridae</taxon>
        <taxon>Pentapetalae</taxon>
        <taxon>asterids</taxon>
        <taxon>campanulids</taxon>
        <taxon>Aquifoliales</taxon>
        <taxon>Aquifoliaceae</taxon>
        <taxon>Ilex</taxon>
    </lineage>
</organism>
<evidence type="ECO:0000313" key="1">
    <source>
        <dbReference type="EMBL" id="CAK9167219.1"/>
    </source>
</evidence>